<accession>A0A1R3R7X5</accession>
<dbReference type="GO" id="GO:0001080">
    <property type="term" value="P:nitrogen catabolite activation of transcription from RNA polymerase II promoter"/>
    <property type="evidence" value="ECO:0007669"/>
    <property type="project" value="TreeGrafter"/>
</dbReference>
<dbReference type="PANTHER" id="PTHR31668:SF10">
    <property type="entry name" value="ZN(II)2CYS6 TRANSCRIPTION FACTOR (EUROFUNG)"/>
    <property type="match status" value="1"/>
</dbReference>
<dbReference type="GO" id="GO:0006351">
    <property type="term" value="P:DNA-templated transcription"/>
    <property type="evidence" value="ECO:0007669"/>
    <property type="project" value="InterPro"/>
</dbReference>
<evidence type="ECO:0000313" key="8">
    <source>
        <dbReference type="EMBL" id="OOF90592.1"/>
    </source>
</evidence>
<gene>
    <name evidence="8" type="ORF">ASPCADRAFT_178813</name>
</gene>
<dbReference type="GO" id="GO:0008270">
    <property type="term" value="F:zinc ion binding"/>
    <property type="evidence" value="ECO:0007669"/>
    <property type="project" value="InterPro"/>
</dbReference>
<keyword evidence="5" id="KW-0539">Nucleus</keyword>
<evidence type="ECO:0000313" key="9">
    <source>
        <dbReference type="Proteomes" id="UP000188318"/>
    </source>
</evidence>
<dbReference type="CDD" id="cd00067">
    <property type="entry name" value="GAL4"/>
    <property type="match status" value="1"/>
</dbReference>
<organism evidence="8 9">
    <name type="scientific">Aspergillus carbonarius (strain ITEM 5010)</name>
    <dbReference type="NCBI Taxonomy" id="602072"/>
    <lineage>
        <taxon>Eukaryota</taxon>
        <taxon>Fungi</taxon>
        <taxon>Dikarya</taxon>
        <taxon>Ascomycota</taxon>
        <taxon>Pezizomycotina</taxon>
        <taxon>Eurotiomycetes</taxon>
        <taxon>Eurotiomycetidae</taxon>
        <taxon>Eurotiales</taxon>
        <taxon>Aspergillaceae</taxon>
        <taxon>Aspergillus</taxon>
        <taxon>Aspergillus subgen. Circumdati</taxon>
    </lineage>
</organism>
<proteinExistence type="predicted"/>
<sequence length="642" mass="70363">MASIPDTSAEDISSAGRPYRSHTQPACLPCRKRKSACRTRDASATCILCLVHGTHCIFPQADSRSQRRHTASPRRLAPKERRARVVLPSPTDAGPPSTGPDTADARTKNADDGLPSFMGVADTGDDGSHIVSPAIADDTEVLESYLSTVPDARKRCFRTSSSSSRPVRPVLFSTIPRRPLGVYSNQSLPAMKLEVIEKYLEPVTRDVVDLFFQYANLCFPVFDEVSFLNVYSTHKEKISPALLCTLYAISLIYWNNSPKLRSSRSPDIRYIWNQAIEAIHSELFLSPGISTVMAMLLNIGGRPSTSIFGNGGMVGTAVALCNALGLNRDPSQWTISPVEKRFRIRIWWLIVIHDRWCSLAYGTPLQIHRAQYDVPIPTLSDLCSPSAPPSHVAAAHIFIALTTLTDILTHYLEHIYHVSPTLSPLPSISMSSLLTTWESSLPSPTRHIILRGTDLTAPGAANLRLAYLATKLLLRRIELDLASQPLPTRDDGDGNNDENTHRAAEAIVHFLHELDSSHLHGFWLPGLAYSITSAVMFLVRSALREKMAVSSVPDSGSLTLAKDALTTLASHRDHSGWDLADDCLAKCSGLVERVSLLQDAAGRIEMEDPSFGLGIDLDLDSVVWDDFFLGNALSGFSGMGEY</sequence>
<dbReference type="CDD" id="cd12148">
    <property type="entry name" value="fungal_TF_MHR"/>
    <property type="match status" value="1"/>
</dbReference>
<keyword evidence="3" id="KW-0238">DNA-binding</keyword>
<feature type="region of interest" description="Disordered" evidence="6">
    <location>
        <begin position="1"/>
        <end position="25"/>
    </location>
</feature>
<dbReference type="STRING" id="602072.A0A1R3R7X5"/>
<evidence type="ECO:0000256" key="3">
    <source>
        <dbReference type="ARBA" id="ARBA00023125"/>
    </source>
</evidence>
<dbReference type="Pfam" id="PF04082">
    <property type="entry name" value="Fungal_trans"/>
    <property type="match status" value="1"/>
</dbReference>
<dbReference type="SUPFAM" id="SSF57701">
    <property type="entry name" value="Zn2/Cys6 DNA-binding domain"/>
    <property type="match status" value="1"/>
</dbReference>
<dbReference type="OMA" id="RMKIWWS"/>
<dbReference type="VEuPathDB" id="FungiDB:ASPCADRAFT_178813"/>
<dbReference type="PROSITE" id="PS00463">
    <property type="entry name" value="ZN2_CY6_FUNGAL_1"/>
    <property type="match status" value="1"/>
</dbReference>
<feature type="domain" description="Zn(2)-C6 fungal-type" evidence="7">
    <location>
        <begin position="26"/>
        <end position="56"/>
    </location>
</feature>
<feature type="region of interest" description="Disordered" evidence="6">
    <location>
        <begin position="62"/>
        <end position="114"/>
    </location>
</feature>
<dbReference type="InterPro" id="IPR007219">
    <property type="entry name" value="XnlR_reg_dom"/>
</dbReference>
<dbReference type="OrthoDB" id="3034343at2759"/>
<name>A0A1R3R7X5_ASPC5</name>
<dbReference type="SMART" id="SM00906">
    <property type="entry name" value="Fungal_trans"/>
    <property type="match status" value="1"/>
</dbReference>
<protein>
    <recommendedName>
        <fullName evidence="7">Zn(2)-C6 fungal-type domain-containing protein</fullName>
    </recommendedName>
</protein>
<dbReference type="EMBL" id="KV907516">
    <property type="protein sequence ID" value="OOF90592.1"/>
    <property type="molecule type" value="Genomic_DNA"/>
</dbReference>
<dbReference type="GO" id="GO:0005634">
    <property type="term" value="C:nucleus"/>
    <property type="evidence" value="ECO:0007669"/>
    <property type="project" value="TreeGrafter"/>
</dbReference>
<evidence type="ECO:0000256" key="2">
    <source>
        <dbReference type="ARBA" id="ARBA00023015"/>
    </source>
</evidence>
<evidence type="ECO:0000256" key="5">
    <source>
        <dbReference type="ARBA" id="ARBA00023242"/>
    </source>
</evidence>
<keyword evidence="4" id="KW-0804">Transcription</keyword>
<dbReference type="Proteomes" id="UP000188318">
    <property type="component" value="Unassembled WGS sequence"/>
</dbReference>
<dbReference type="GO" id="GO:0000981">
    <property type="term" value="F:DNA-binding transcription factor activity, RNA polymerase II-specific"/>
    <property type="evidence" value="ECO:0007669"/>
    <property type="project" value="InterPro"/>
</dbReference>
<keyword evidence="2" id="KW-0805">Transcription regulation</keyword>
<dbReference type="InterPro" id="IPR036864">
    <property type="entry name" value="Zn2-C6_fun-type_DNA-bd_sf"/>
</dbReference>
<dbReference type="InterPro" id="IPR050797">
    <property type="entry name" value="Carb_Metab_Trans_Reg"/>
</dbReference>
<evidence type="ECO:0000259" key="7">
    <source>
        <dbReference type="PROSITE" id="PS00463"/>
    </source>
</evidence>
<dbReference type="AlphaFoldDB" id="A0A1R3R7X5"/>
<keyword evidence="9" id="KW-1185">Reference proteome</keyword>
<evidence type="ECO:0000256" key="6">
    <source>
        <dbReference type="SAM" id="MobiDB-lite"/>
    </source>
</evidence>
<dbReference type="PANTHER" id="PTHR31668">
    <property type="entry name" value="GLUCOSE TRANSPORT TRANSCRIPTION REGULATOR RGT1-RELATED-RELATED"/>
    <property type="match status" value="1"/>
</dbReference>
<dbReference type="InterPro" id="IPR001138">
    <property type="entry name" value="Zn2Cys6_DnaBD"/>
</dbReference>
<reference evidence="9" key="1">
    <citation type="journal article" date="2017" name="Genome Biol.">
        <title>Comparative genomics reveals high biological diversity and specific adaptations in the industrially and medically important fungal genus Aspergillus.</title>
        <authorList>
            <person name="de Vries R.P."/>
            <person name="Riley R."/>
            <person name="Wiebenga A."/>
            <person name="Aguilar-Osorio G."/>
            <person name="Amillis S."/>
            <person name="Uchima C.A."/>
            <person name="Anderluh G."/>
            <person name="Asadollahi M."/>
            <person name="Askin M."/>
            <person name="Barry K."/>
            <person name="Battaglia E."/>
            <person name="Bayram O."/>
            <person name="Benocci T."/>
            <person name="Braus-Stromeyer S.A."/>
            <person name="Caldana C."/>
            <person name="Canovas D."/>
            <person name="Cerqueira G.C."/>
            <person name="Chen F."/>
            <person name="Chen W."/>
            <person name="Choi C."/>
            <person name="Clum A."/>
            <person name="Dos Santos R.A."/>
            <person name="Damasio A.R."/>
            <person name="Diallinas G."/>
            <person name="Emri T."/>
            <person name="Fekete E."/>
            <person name="Flipphi M."/>
            <person name="Freyberg S."/>
            <person name="Gallo A."/>
            <person name="Gournas C."/>
            <person name="Habgood R."/>
            <person name="Hainaut M."/>
            <person name="Harispe M.L."/>
            <person name="Henrissat B."/>
            <person name="Hilden K.S."/>
            <person name="Hope R."/>
            <person name="Hossain A."/>
            <person name="Karabika E."/>
            <person name="Karaffa L."/>
            <person name="Karanyi Z."/>
            <person name="Krasevec N."/>
            <person name="Kuo A."/>
            <person name="Kusch H."/>
            <person name="LaButti K."/>
            <person name="Lagendijk E.L."/>
            <person name="Lapidus A."/>
            <person name="Levasseur A."/>
            <person name="Lindquist E."/>
            <person name="Lipzen A."/>
            <person name="Logrieco A.F."/>
            <person name="MacCabe A."/>
            <person name="Maekelae M.R."/>
            <person name="Malavazi I."/>
            <person name="Melin P."/>
            <person name="Meyer V."/>
            <person name="Mielnichuk N."/>
            <person name="Miskei M."/>
            <person name="Molnar A.P."/>
            <person name="Mule G."/>
            <person name="Ngan C.Y."/>
            <person name="Orejas M."/>
            <person name="Orosz E."/>
            <person name="Ouedraogo J.P."/>
            <person name="Overkamp K.M."/>
            <person name="Park H.-S."/>
            <person name="Perrone G."/>
            <person name="Piumi F."/>
            <person name="Punt P.J."/>
            <person name="Ram A.F."/>
            <person name="Ramon A."/>
            <person name="Rauscher S."/>
            <person name="Record E."/>
            <person name="Riano-Pachon D.M."/>
            <person name="Robert V."/>
            <person name="Roehrig J."/>
            <person name="Ruller R."/>
            <person name="Salamov A."/>
            <person name="Salih N.S."/>
            <person name="Samson R.A."/>
            <person name="Sandor E."/>
            <person name="Sanguinetti M."/>
            <person name="Schuetze T."/>
            <person name="Sepcic K."/>
            <person name="Shelest E."/>
            <person name="Sherlock G."/>
            <person name="Sophianopoulou V."/>
            <person name="Squina F.M."/>
            <person name="Sun H."/>
            <person name="Susca A."/>
            <person name="Todd R.B."/>
            <person name="Tsang A."/>
            <person name="Unkles S.E."/>
            <person name="van de Wiele N."/>
            <person name="van Rossen-Uffink D."/>
            <person name="Oliveira J.V."/>
            <person name="Vesth T.C."/>
            <person name="Visser J."/>
            <person name="Yu J.-H."/>
            <person name="Zhou M."/>
            <person name="Andersen M.R."/>
            <person name="Archer D.B."/>
            <person name="Baker S.E."/>
            <person name="Benoit I."/>
            <person name="Brakhage A.A."/>
            <person name="Braus G.H."/>
            <person name="Fischer R."/>
            <person name="Frisvad J.C."/>
            <person name="Goldman G.H."/>
            <person name="Houbraken J."/>
            <person name="Oakley B."/>
            <person name="Pocsi I."/>
            <person name="Scazzocchio C."/>
            <person name="Seiboth B."/>
            <person name="vanKuyk P.A."/>
            <person name="Wortman J."/>
            <person name="Dyer P.S."/>
            <person name="Grigoriev I.V."/>
        </authorList>
    </citation>
    <scope>NUCLEOTIDE SEQUENCE [LARGE SCALE GENOMIC DNA]</scope>
    <source>
        <strain evidence="9">ITEM 5010</strain>
    </source>
</reference>
<keyword evidence="1" id="KW-0479">Metal-binding</keyword>
<evidence type="ECO:0000256" key="4">
    <source>
        <dbReference type="ARBA" id="ARBA00023163"/>
    </source>
</evidence>
<dbReference type="GO" id="GO:0003677">
    <property type="term" value="F:DNA binding"/>
    <property type="evidence" value="ECO:0007669"/>
    <property type="project" value="UniProtKB-KW"/>
</dbReference>
<evidence type="ECO:0000256" key="1">
    <source>
        <dbReference type="ARBA" id="ARBA00022723"/>
    </source>
</evidence>